<reference evidence="2" key="1">
    <citation type="submission" date="2021-11" db="EMBL/GenBank/DDBJ databases">
        <authorList>
            <person name="Schell T."/>
        </authorList>
    </citation>
    <scope>NUCLEOTIDE SEQUENCE</scope>
    <source>
        <strain evidence="2">M5</strain>
    </source>
</reference>
<dbReference type="AlphaFoldDB" id="A0A8J2RUL6"/>
<dbReference type="Proteomes" id="UP000789390">
    <property type="component" value="Unassembled WGS sequence"/>
</dbReference>
<dbReference type="GO" id="GO:0051082">
    <property type="term" value="F:unfolded protein binding"/>
    <property type="evidence" value="ECO:0007669"/>
    <property type="project" value="TreeGrafter"/>
</dbReference>
<evidence type="ECO:0000313" key="3">
    <source>
        <dbReference type="Proteomes" id="UP000789390"/>
    </source>
</evidence>
<keyword evidence="3" id="KW-1185">Reference proteome</keyword>
<dbReference type="SUPFAM" id="SSF50249">
    <property type="entry name" value="Nucleic acid-binding proteins"/>
    <property type="match status" value="1"/>
</dbReference>
<organism evidence="2 3">
    <name type="scientific">Daphnia galeata</name>
    <dbReference type="NCBI Taxonomy" id="27404"/>
    <lineage>
        <taxon>Eukaryota</taxon>
        <taxon>Metazoa</taxon>
        <taxon>Ecdysozoa</taxon>
        <taxon>Arthropoda</taxon>
        <taxon>Crustacea</taxon>
        <taxon>Branchiopoda</taxon>
        <taxon>Diplostraca</taxon>
        <taxon>Cladocera</taxon>
        <taxon>Anomopoda</taxon>
        <taxon>Daphniidae</taxon>
        <taxon>Daphnia</taxon>
    </lineage>
</organism>
<dbReference type="GO" id="GO:0004521">
    <property type="term" value="F:RNA endonuclease activity"/>
    <property type="evidence" value="ECO:0007669"/>
    <property type="project" value="InterPro"/>
</dbReference>
<dbReference type="Gene3D" id="3.30.200.20">
    <property type="entry name" value="Phosphorylase Kinase, domain 1"/>
    <property type="match status" value="1"/>
</dbReference>
<dbReference type="GO" id="GO:1990604">
    <property type="term" value="C:IRE1-TRAF2-ASK1 complex"/>
    <property type="evidence" value="ECO:0007669"/>
    <property type="project" value="TreeGrafter"/>
</dbReference>
<accession>A0A8J2RUL6</accession>
<dbReference type="GO" id="GO:0005524">
    <property type="term" value="F:ATP binding"/>
    <property type="evidence" value="ECO:0007669"/>
    <property type="project" value="InterPro"/>
</dbReference>
<proteinExistence type="predicted"/>
<dbReference type="GO" id="GO:0036498">
    <property type="term" value="P:IRE1-mediated unfolded protein response"/>
    <property type="evidence" value="ECO:0007669"/>
    <property type="project" value="TreeGrafter"/>
</dbReference>
<dbReference type="InterPro" id="IPR000719">
    <property type="entry name" value="Prot_kinase_dom"/>
</dbReference>
<protein>
    <recommendedName>
        <fullName evidence="1">Protein kinase domain-containing protein</fullName>
    </recommendedName>
</protein>
<dbReference type="EMBL" id="CAKKLH010000287">
    <property type="protein sequence ID" value="CAH0108727.1"/>
    <property type="molecule type" value="Genomic_DNA"/>
</dbReference>
<evidence type="ECO:0000259" key="1">
    <source>
        <dbReference type="PROSITE" id="PS50011"/>
    </source>
</evidence>
<sequence>MDVIKDLKVKVKTESKEEEVVVALPEMAWKIDSSEGGVLHKNVTGTSWVFRGTFNQQNVAIKRVPVDEVEETKQNVLIGELDHKNVVKLFRIDGNDLFKFFILEQCAASLQGFFDQDYIGPMPSHVQVLSQLSRGLEYIHCKGLVYCKIKPENILISLTTPVIMKWADFGLTKLTDSSGSVDNESSFWMAPEVLAQTNKNEICAYSKESDIFSAGCVFFYFLTRAHPFGKKSEIKKNILEGNPISVGRLANDHFANAVVVRMIAKEPTDRITLAEVMDGLKPKPIPPQPFPLPPSPPAVVASPPAPRYLTGAEITPISGLEMGVNSGTIHASVISKPKDEVWQRNSAFNIKFFTMLLRDDTGVIKAKAFGDNFQRFFRLFQLGRVYAIKRATLKLDYHGERELSLVKATTVQCL</sequence>
<dbReference type="PROSITE" id="PS50011">
    <property type="entry name" value="PROTEIN_KINASE_DOM"/>
    <property type="match status" value="1"/>
</dbReference>
<dbReference type="SUPFAM" id="SSF56112">
    <property type="entry name" value="Protein kinase-like (PK-like)"/>
    <property type="match status" value="1"/>
</dbReference>
<dbReference type="InterPro" id="IPR011009">
    <property type="entry name" value="Kinase-like_dom_sf"/>
</dbReference>
<dbReference type="PANTHER" id="PTHR13954">
    <property type="entry name" value="IRE1-RELATED"/>
    <property type="match status" value="1"/>
</dbReference>
<dbReference type="InterPro" id="IPR012340">
    <property type="entry name" value="NA-bd_OB-fold"/>
</dbReference>
<dbReference type="PANTHER" id="PTHR13954:SF6">
    <property type="entry name" value="NON-SPECIFIC SERINE_THREONINE PROTEIN KINASE"/>
    <property type="match status" value="1"/>
</dbReference>
<dbReference type="Gene3D" id="2.40.50.140">
    <property type="entry name" value="Nucleic acid-binding proteins"/>
    <property type="match status" value="1"/>
</dbReference>
<evidence type="ECO:0000313" key="2">
    <source>
        <dbReference type="EMBL" id="CAH0108727.1"/>
    </source>
</evidence>
<comment type="caution">
    <text evidence="2">The sequence shown here is derived from an EMBL/GenBank/DDBJ whole genome shotgun (WGS) entry which is preliminary data.</text>
</comment>
<name>A0A8J2RUL6_9CRUS</name>
<feature type="domain" description="Protein kinase" evidence="1">
    <location>
        <begin position="25"/>
        <end position="291"/>
    </location>
</feature>
<dbReference type="GO" id="GO:0004674">
    <property type="term" value="F:protein serine/threonine kinase activity"/>
    <property type="evidence" value="ECO:0007669"/>
    <property type="project" value="InterPro"/>
</dbReference>
<gene>
    <name evidence="2" type="ORF">DGAL_LOCUS12127</name>
</gene>
<dbReference type="GO" id="GO:0070059">
    <property type="term" value="P:intrinsic apoptotic signaling pathway in response to endoplasmic reticulum stress"/>
    <property type="evidence" value="ECO:0007669"/>
    <property type="project" value="TreeGrafter"/>
</dbReference>
<dbReference type="Pfam" id="PF00069">
    <property type="entry name" value="Pkinase"/>
    <property type="match status" value="1"/>
</dbReference>
<dbReference type="OrthoDB" id="6370559at2759"/>
<dbReference type="InterPro" id="IPR045133">
    <property type="entry name" value="IRE1/2-like"/>
</dbReference>
<dbReference type="Gene3D" id="1.10.510.10">
    <property type="entry name" value="Transferase(Phosphotransferase) domain 1"/>
    <property type="match status" value="1"/>
</dbReference>